<feature type="compositionally biased region" description="Gly residues" evidence="2">
    <location>
        <begin position="348"/>
        <end position="443"/>
    </location>
</feature>
<dbReference type="EMBL" id="JBHTIW010000002">
    <property type="protein sequence ID" value="MFD0919307.1"/>
    <property type="molecule type" value="Genomic_DNA"/>
</dbReference>
<feature type="compositionally biased region" description="Gly residues" evidence="2">
    <location>
        <begin position="266"/>
        <end position="309"/>
    </location>
</feature>
<dbReference type="SUPFAM" id="SSF140459">
    <property type="entry name" value="PE/PPE dimer-like"/>
    <property type="match status" value="1"/>
</dbReference>
<evidence type="ECO:0000256" key="2">
    <source>
        <dbReference type="SAM" id="MobiDB-lite"/>
    </source>
</evidence>
<feature type="compositionally biased region" description="Pro residues" evidence="2">
    <location>
        <begin position="254"/>
        <end position="263"/>
    </location>
</feature>
<name>A0ABW3FM04_9PSEU</name>
<reference evidence="5" key="1">
    <citation type="journal article" date="2019" name="Int. J. Syst. Evol. Microbiol.">
        <title>The Global Catalogue of Microorganisms (GCM) 10K type strain sequencing project: providing services to taxonomists for standard genome sequencing and annotation.</title>
        <authorList>
            <consortium name="The Broad Institute Genomics Platform"/>
            <consortium name="The Broad Institute Genome Sequencing Center for Infectious Disease"/>
            <person name="Wu L."/>
            <person name="Ma J."/>
        </authorList>
    </citation>
    <scope>NUCLEOTIDE SEQUENCE [LARGE SCALE GENOMIC DNA]</scope>
    <source>
        <strain evidence="5">CCUG 56401</strain>
    </source>
</reference>
<dbReference type="Gene3D" id="1.20.1260.20">
    <property type="entry name" value="PPE superfamily"/>
    <property type="match status" value="1"/>
</dbReference>
<keyword evidence="5" id="KW-1185">Reference proteome</keyword>
<dbReference type="Pfam" id="PF00823">
    <property type="entry name" value="PPE"/>
    <property type="match status" value="1"/>
</dbReference>
<dbReference type="InterPro" id="IPR000030">
    <property type="entry name" value="PPE_dom"/>
</dbReference>
<evidence type="ECO:0000259" key="3">
    <source>
        <dbReference type="Pfam" id="PF00823"/>
    </source>
</evidence>
<dbReference type="InterPro" id="IPR038332">
    <property type="entry name" value="PPE_sf"/>
</dbReference>
<comment type="similarity">
    <text evidence="1">Belongs to the mycobacterial PPE family.</text>
</comment>
<comment type="caution">
    <text evidence="4">The sequence shown here is derived from an EMBL/GenBank/DDBJ whole genome shotgun (WGS) entry which is preliminary data.</text>
</comment>
<dbReference type="Proteomes" id="UP001597018">
    <property type="component" value="Unassembled WGS sequence"/>
</dbReference>
<evidence type="ECO:0000256" key="1">
    <source>
        <dbReference type="ARBA" id="ARBA00010652"/>
    </source>
</evidence>
<organism evidence="4 5">
    <name type="scientific">Saccharopolyspora rosea</name>
    <dbReference type="NCBI Taxonomy" id="524884"/>
    <lineage>
        <taxon>Bacteria</taxon>
        <taxon>Bacillati</taxon>
        <taxon>Actinomycetota</taxon>
        <taxon>Actinomycetes</taxon>
        <taxon>Pseudonocardiales</taxon>
        <taxon>Pseudonocardiaceae</taxon>
        <taxon>Saccharopolyspora</taxon>
    </lineage>
</organism>
<feature type="domain" description="PPE" evidence="3">
    <location>
        <begin position="100"/>
        <end position="184"/>
    </location>
</feature>
<feature type="region of interest" description="Disordered" evidence="2">
    <location>
        <begin position="216"/>
        <end position="478"/>
    </location>
</feature>
<evidence type="ECO:0000313" key="5">
    <source>
        <dbReference type="Proteomes" id="UP001597018"/>
    </source>
</evidence>
<protein>
    <submittedName>
        <fullName evidence="4">PPE domain-containing protein</fullName>
    </submittedName>
</protein>
<dbReference type="RefSeq" id="WP_345600832.1">
    <property type="nucleotide sequence ID" value="NZ_BAABLT010000019.1"/>
</dbReference>
<evidence type="ECO:0000313" key="4">
    <source>
        <dbReference type="EMBL" id="MFD0919307.1"/>
    </source>
</evidence>
<gene>
    <name evidence="4" type="ORF">ACFQ16_06085</name>
</gene>
<sequence>MGLGDWLSDKADSAWRTVHDTGAGVFGYDTYAQQEAKQHAEQAAKTGARERDALAERNRALRDGVEGYDPPGISQCVNWSSFSHQQIYDTNQKSIDEGKATQAAHAWQKLGKALRDHGSDYASGLKNIIGGGWEGEAAEQAKTVGDPIKSWTENTGNAFEMTGNNLATVASAAGQVKAAVSKPEGYSWGRSVVAGIASGPVPGLAGRDAVAQMREHQEAETQAQETMGRVYSPTFTDVDSKMPQFRKPDGTTVEPPPPPPPDHTPWGGGPVDPGGRSPGGGPDGGGPGGGGHRDGAGPGHSGPGGGDRSGGGDHRSPGSVPPDVPGGGRKPSGTDIEWADPVAPGMPPGGGAGTGPGGVGGGGAGPGVVGIGGGATGGGSGVGGGGRAGGGTGRGAGSSSGVGAGGRAGAGSSGGAGAGAGAAGRSGSGARGGMLGAGAGRGAKGGEDEDHERPTWLEEQDDVWFNDMPRTAPPVLGE</sequence>
<proteinExistence type="inferred from homology"/>
<accession>A0ABW3FM04</accession>